<protein>
    <recommendedName>
        <fullName evidence="1">Peptidase S24/S26A/S26B/S26C domain-containing protein</fullName>
    </recommendedName>
</protein>
<dbReference type="Gene3D" id="2.10.109.10">
    <property type="entry name" value="Umud Fragment, subunit A"/>
    <property type="match status" value="1"/>
</dbReference>
<gene>
    <name evidence="2" type="ORF">H9L13_10295</name>
</gene>
<dbReference type="KEGG" id="slut:H9L13_10295"/>
<proteinExistence type="predicted"/>
<dbReference type="EMBL" id="CP060718">
    <property type="protein sequence ID" value="QNN67017.1"/>
    <property type="molecule type" value="Genomic_DNA"/>
</dbReference>
<evidence type="ECO:0000313" key="3">
    <source>
        <dbReference type="Proteomes" id="UP000515971"/>
    </source>
</evidence>
<dbReference type="SUPFAM" id="SSF51306">
    <property type="entry name" value="LexA/Signal peptidase"/>
    <property type="match status" value="1"/>
</dbReference>
<feature type="domain" description="Peptidase S24/S26A/S26B/S26C" evidence="1">
    <location>
        <begin position="16"/>
        <end position="61"/>
    </location>
</feature>
<accession>A0A7G9SGP2</accession>
<name>A0A7G9SGP2_9SPHN</name>
<evidence type="ECO:0000259" key="1">
    <source>
        <dbReference type="Pfam" id="PF00717"/>
    </source>
</evidence>
<organism evidence="2 3">
    <name type="scientific">Sphingomonas lutea</name>
    <dbReference type="NCBI Taxonomy" id="1045317"/>
    <lineage>
        <taxon>Bacteria</taxon>
        <taxon>Pseudomonadati</taxon>
        <taxon>Pseudomonadota</taxon>
        <taxon>Alphaproteobacteria</taxon>
        <taxon>Sphingomonadales</taxon>
        <taxon>Sphingomonadaceae</taxon>
        <taxon>Sphingomonas</taxon>
    </lineage>
</organism>
<dbReference type="Proteomes" id="UP000515971">
    <property type="component" value="Chromosome"/>
</dbReference>
<reference evidence="2 3" key="1">
    <citation type="submission" date="2020-08" db="EMBL/GenBank/DDBJ databases">
        <title>Genome sequence of Sphingomonas lutea KCTC 23642T.</title>
        <authorList>
            <person name="Hyun D.-W."/>
            <person name="Bae J.-W."/>
        </authorList>
    </citation>
    <scope>NUCLEOTIDE SEQUENCE [LARGE SCALE GENOMIC DNA]</scope>
    <source>
        <strain evidence="2 3">KCTC 23642</strain>
    </source>
</reference>
<sequence>MTEIVREPRSELLPRPSSLALDHEAFALTIVTNSMWPRFSEGRRVAVSPQSKVAPGDDVVVKPRALSGSTTGEFDSVLIMHLTDRTRSGLRLRQFQPDFTISIRLEHVAAIMRVAGELF</sequence>
<dbReference type="InterPro" id="IPR015927">
    <property type="entry name" value="Peptidase_S24_S26A/B/C"/>
</dbReference>
<dbReference type="InterPro" id="IPR036286">
    <property type="entry name" value="LexA/Signal_pep-like_sf"/>
</dbReference>
<dbReference type="Pfam" id="PF00717">
    <property type="entry name" value="Peptidase_S24"/>
    <property type="match status" value="1"/>
</dbReference>
<dbReference type="RefSeq" id="WP_187537609.1">
    <property type="nucleotide sequence ID" value="NZ_CP060718.1"/>
</dbReference>
<evidence type="ECO:0000313" key="2">
    <source>
        <dbReference type="EMBL" id="QNN67017.1"/>
    </source>
</evidence>
<dbReference type="AlphaFoldDB" id="A0A7G9SGP2"/>
<keyword evidence="3" id="KW-1185">Reference proteome</keyword>